<dbReference type="RefSeq" id="WP_191075873.1">
    <property type="nucleotide sequence ID" value="NZ_JACTAG010000002.1"/>
</dbReference>
<dbReference type="EMBL" id="JACTAG010000002">
    <property type="protein sequence ID" value="MBD3664862.1"/>
    <property type="molecule type" value="Genomic_DNA"/>
</dbReference>
<dbReference type="Proteomes" id="UP000635142">
    <property type="component" value="Unassembled WGS sequence"/>
</dbReference>
<dbReference type="AlphaFoldDB" id="A0A927D7A7"/>
<sequence length="97" mass="10686">MIRRSIITVLTGMLTAGCAEMAKTTQVNGFAHKVELIDRDPPTYRAYGATRRDRTDLTNAYFARNVIAIRNVSGCPIKPELISHYEEAAVSVATVIC</sequence>
<dbReference type="PROSITE" id="PS51257">
    <property type="entry name" value="PROKAR_LIPOPROTEIN"/>
    <property type="match status" value="1"/>
</dbReference>
<proteinExistence type="predicted"/>
<comment type="caution">
    <text evidence="1">The sequence shown here is derived from an EMBL/GenBank/DDBJ whole genome shotgun (WGS) entry which is preliminary data.</text>
</comment>
<organism evidence="1 2">
    <name type="scientific">Sulfitobacter aestuariivivens</name>
    <dbReference type="NCBI Taxonomy" id="2766981"/>
    <lineage>
        <taxon>Bacteria</taxon>
        <taxon>Pseudomonadati</taxon>
        <taxon>Pseudomonadota</taxon>
        <taxon>Alphaproteobacteria</taxon>
        <taxon>Rhodobacterales</taxon>
        <taxon>Roseobacteraceae</taxon>
        <taxon>Sulfitobacter</taxon>
    </lineage>
</organism>
<accession>A0A927D7A7</accession>
<keyword evidence="2" id="KW-1185">Reference proteome</keyword>
<name>A0A927D7A7_9RHOB</name>
<protein>
    <submittedName>
        <fullName evidence="1">Uncharacterized protein</fullName>
    </submittedName>
</protein>
<gene>
    <name evidence="1" type="ORF">H9Q16_13085</name>
</gene>
<evidence type="ECO:0000313" key="2">
    <source>
        <dbReference type="Proteomes" id="UP000635142"/>
    </source>
</evidence>
<evidence type="ECO:0000313" key="1">
    <source>
        <dbReference type="EMBL" id="MBD3664862.1"/>
    </source>
</evidence>
<reference evidence="1" key="1">
    <citation type="submission" date="2020-08" db="EMBL/GenBank/DDBJ databases">
        <title>Sulfitobacter aestuariivivens sp. nov., isolated from a tidal flat.</title>
        <authorList>
            <person name="Park S."/>
            <person name="Yoon J.-H."/>
        </authorList>
    </citation>
    <scope>NUCLEOTIDE SEQUENCE</scope>
    <source>
        <strain evidence="1">TSTF-M16</strain>
    </source>
</reference>